<evidence type="ECO:0000313" key="3">
    <source>
        <dbReference type="Proteomes" id="UP000659438"/>
    </source>
</evidence>
<accession>A0A923FN16</accession>
<protein>
    <submittedName>
        <fullName evidence="1">Uncharacterized protein</fullName>
    </submittedName>
</protein>
<gene>
    <name evidence="2" type="ORF">HU742_000665</name>
    <name evidence="1" type="ORF">HU742_11670</name>
</gene>
<dbReference type="EMBL" id="JABWQX020000001">
    <property type="protein sequence ID" value="MBV4549661.1"/>
    <property type="molecule type" value="Genomic_DNA"/>
</dbReference>
<organism evidence="1">
    <name type="scientific">Pseudomonas marvdashtae</name>
    <dbReference type="NCBI Taxonomy" id="2745500"/>
    <lineage>
        <taxon>Bacteria</taxon>
        <taxon>Pseudomonadati</taxon>
        <taxon>Pseudomonadota</taxon>
        <taxon>Gammaproteobacteria</taxon>
        <taxon>Pseudomonadales</taxon>
        <taxon>Pseudomonadaceae</taxon>
        <taxon>Pseudomonas</taxon>
    </lineage>
</organism>
<comment type="caution">
    <text evidence="1">The sequence shown here is derived from an EMBL/GenBank/DDBJ whole genome shotgun (WGS) entry which is preliminary data.</text>
</comment>
<sequence length="112" mass="12183">MPSFETVATAPTRADVWHTANAHCRVQFQLQGEAEPDLPCRVLNLFALQGLTLEAAQIQRHDDLLSMEVLLGGLSWHRAQVLAEKLRNLISICSVDVQDAEIALGGPVQAVG</sequence>
<dbReference type="Proteomes" id="UP000659438">
    <property type="component" value="Unassembled WGS sequence"/>
</dbReference>
<dbReference type="AlphaFoldDB" id="A0A923FN16"/>
<keyword evidence="3" id="KW-1185">Reference proteome</keyword>
<reference evidence="1 3" key="1">
    <citation type="journal article" date="2020" name="Microorganisms">
        <title>Reliable Identification of Environmental Pseudomonas Isolates Using the rpoD Gene.</title>
        <authorList>
            <consortium name="The Broad Institute Genome Sequencing Platform"/>
            <person name="Girard L."/>
            <person name="Lood C."/>
            <person name="Rokni-Zadeh H."/>
            <person name="van Noort V."/>
            <person name="Lavigne R."/>
            <person name="De Mot R."/>
        </authorList>
    </citation>
    <scope>NUCLEOTIDE SEQUENCE</scope>
    <source>
        <strain evidence="1 3">SWRI102</strain>
    </source>
</reference>
<reference evidence="2" key="3">
    <citation type="submission" date="2021-06" db="EMBL/GenBank/DDBJ databases">
        <title>Updating the genus Pseudomonas: Description of 43 new species and partition of the Pseudomonas putida group.</title>
        <authorList>
            <person name="Girard L."/>
            <person name="Lood C."/>
            <person name="Vandamme P."/>
            <person name="Rokni-Zadeh H."/>
            <person name="Van Noort V."/>
            <person name="Hofte M."/>
            <person name="Lavigne R."/>
            <person name="De Mot R."/>
        </authorList>
    </citation>
    <scope>NUCLEOTIDE SEQUENCE</scope>
    <source>
        <strain evidence="2">SWRI102</strain>
    </source>
</reference>
<proteinExistence type="predicted"/>
<evidence type="ECO:0000313" key="1">
    <source>
        <dbReference type="EMBL" id="MBC3395869.1"/>
    </source>
</evidence>
<name>A0A923FN16_9PSED</name>
<dbReference type="RefSeq" id="WP_186633898.1">
    <property type="nucleotide sequence ID" value="NZ_JABWQX020000001.1"/>
</dbReference>
<dbReference type="EMBL" id="JABWQX010000003">
    <property type="protein sequence ID" value="MBC3395869.1"/>
    <property type="molecule type" value="Genomic_DNA"/>
</dbReference>
<evidence type="ECO:0000313" key="2">
    <source>
        <dbReference type="EMBL" id="MBV4549661.1"/>
    </source>
</evidence>
<reference evidence="1" key="2">
    <citation type="submission" date="2020-07" db="EMBL/GenBank/DDBJ databases">
        <authorList>
            <person name="Lood C."/>
            <person name="Girard L."/>
        </authorList>
    </citation>
    <scope>NUCLEOTIDE SEQUENCE</scope>
    <source>
        <strain evidence="1">SWRI102</strain>
    </source>
</reference>